<proteinExistence type="predicted"/>
<name>A0A078B5Z2_STYLE</name>
<feature type="region of interest" description="Disordered" evidence="1">
    <location>
        <begin position="96"/>
        <end position="115"/>
    </location>
</feature>
<dbReference type="Proteomes" id="UP000039865">
    <property type="component" value="Unassembled WGS sequence"/>
</dbReference>
<feature type="compositionally biased region" description="Polar residues" evidence="1">
    <location>
        <begin position="251"/>
        <end position="268"/>
    </location>
</feature>
<organism evidence="2 3">
    <name type="scientific">Stylonychia lemnae</name>
    <name type="common">Ciliate</name>
    <dbReference type="NCBI Taxonomy" id="5949"/>
    <lineage>
        <taxon>Eukaryota</taxon>
        <taxon>Sar</taxon>
        <taxon>Alveolata</taxon>
        <taxon>Ciliophora</taxon>
        <taxon>Intramacronucleata</taxon>
        <taxon>Spirotrichea</taxon>
        <taxon>Stichotrichia</taxon>
        <taxon>Sporadotrichida</taxon>
        <taxon>Oxytrichidae</taxon>
        <taxon>Stylonychinae</taxon>
        <taxon>Stylonychia</taxon>
    </lineage>
</organism>
<sequence length="506" mass="58953">MLQISRTKLSQFNGYSRFESDDTTDRIQEEIKKLNKQILSSNQMPYIMNQREKQMHNQITKSLRIIEKRQIAFQKVEEDINDHDRKNILSRGIKHRKSNLDQQDQMLSKSSDGIPSARYDNKTFQLQLNENQQSQHIIYPKDVSKMLKEKHEYNNSDIKYKRSNYTKFQDDLLKRFELIKNTAANPMVTDKLMSQANRVHYTAVNPYKSLQQIISKQKFQVRQFSHKKTTGINMGLSIDRVLKKEDDESENTQGQIQQQQFLPNTQRSQYPSIEKQKLEIEEALGQMVISYGAIKERMRSRVINLLEQKKSSISNLEPEIELIKQLHKKSQSVENLIKRRKTMRKSQIDQVNSELIQLQALNNMSSLSPQIPIQALLNPDSQFRQRRKSVNKTVLGYSRNSINLSRIDESQLQGNINDSSIKNAMMVINSQRSYYIDGQQSKNRKKNQSYLSKSINSNTGGMQSSRSYIHNQPSVILKPHLGNLSIRILDDSQGQNSSIQTINYLH</sequence>
<evidence type="ECO:0000313" key="2">
    <source>
        <dbReference type="EMBL" id="CDW89646.1"/>
    </source>
</evidence>
<dbReference type="OrthoDB" id="10677648at2759"/>
<evidence type="ECO:0000313" key="3">
    <source>
        <dbReference type="Proteomes" id="UP000039865"/>
    </source>
</evidence>
<accession>A0A078B5Z2</accession>
<feature type="region of interest" description="Disordered" evidence="1">
    <location>
        <begin position="245"/>
        <end position="268"/>
    </location>
</feature>
<reference evidence="2 3" key="1">
    <citation type="submission" date="2014-06" db="EMBL/GenBank/DDBJ databases">
        <authorList>
            <person name="Swart Estienne"/>
        </authorList>
    </citation>
    <scope>NUCLEOTIDE SEQUENCE [LARGE SCALE GENOMIC DNA]</scope>
    <source>
        <strain evidence="2 3">130c</strain>
    </source>
</reference>
<dbReference type="EMBL" id="CCKQ01017750">
    <property type="protein sequence ID" value="CDW89646.1"/>
    <property type="molecule type" value="Genomic_DNA"/>
</dbReference>
<feature type="compositionally biased region" description="Polar residues" evidence="1">
    <location>
        <begin position="100"/>
        <end position="113"/>
    </location>
</feature>
<dbReference type="AlphaFoldDB" id="A0A078B5Z2"/>
<keyword evidence="3" id="KW-1185">Reference proteome</keyword>
<evidence type="ECO:0000256" key="1">
    <source>
        <dbReference type="SAM" id="MobiDB-lite"/>
    </source>
</evidence>
<gene>
    <name evidence="2" type="primary">Contig12119.g12955</name>
    <name evidence="2" type="ORF">STYLEM_18781</name>
</gene>
<protein>
    <submittedName>
        <fullName evidence="2">Uncharacterized protein</fullName>
    </submittedName>
</protein>
<dbReference type="InParanoid" id="A0A078B5Z2"/>